<reference evidence="2" key="1">
    <citation type="journal article" date="2020" name="Nat. Commun.">
        <title>Genome assembly of wild tea tree DASZ reveals pedigree and selection history of tea varieties.</title>
        <authorList>
            <person name="Zhang W."/>
            <person name="Zhang Y."/>
            <person name="Qiu H."/>
            <person name="Guo Y."/>
            <person name="Wan H."/>
            <person name="Zhang X."/>
            <person name="Scossa F."/>
            <person name="Alseekh S."/>
            <person name="Zhang Q."/>
            <person name="Wang P."/>
            <person name="Xu L."/>
            <person name="Schmidt M.H."/>
            <person name="Jia X."/>
            <person name="Li D."/>
            <person name="Zhu A."/>
            <person name="Guo F."/>
            <person name="Chen W."/>
            <person name="Ni D."/>
            <person name="Usadel B."/>
            <person name="Fernie A.R."/>
            <person name="Wen W."/>
        </authorList>
    </citation>
    <scope>NUCLEOTIDE SEQUENCE [LARGE SCALE GENOMIC DNA]</scope>
    <source>
        <strain evidence="2">cv. G240</strain>
    </source>
</reference>
<name>A0A7J7GGU0_CAMSI</name>
<sequence length="79" mass="9617">MSNDEYKSVEHRVLVNPHEELCVSIVVFFNSSNRERLYEPELVLLEKTAHFRQYTLSDYMQRFFSKELEGKTFTNYYRL</sequence>
<evidence type="ECO:0008006" key="3">
    <source>
        <dbReference type="Google" id="ProtNLM"/>
    </source>
</evidence>
<dbReference type="Gene3D" id="2.60.120.330">
    <property type="entry name" value="B-lactam Antibiotic, Isopenicillin N Synthase, Chain"/>
    <property type="match status" value="1"/>
</dbReference>
<keyword evidence="2" id="KW-1185">Reference proteome</keyword>
<dbReference type="AlphaFoldDB" id="A0A7J7GGU0"/>
<accession>A0A7J7GGU0</accession>
<dbReference type="InterPro" id="IPR027443">
    <property type="entry name" value="IPNS-like_sf"/>
</dbReference>
<evidence type="ECO:0000313" key="1">
    <source>
        <dbReference type="EMBL" id="KAF5939707.1"/>
    </source>
</evidence>
<proteinExistence type="predicted"/>
<comment type="caution">
    <text evidence="1">The sequence shown here is derived from an EMBL/GenBank/DDBJ whole genome shotgun (WGS) entry which is preliminary data.</text>
</comment>
<dbReference type="SUPFAM" id="SSF51197">
    <property type="entry name" value="Clavaminate synthase-like"/>
    <property type="match status" value="1"/>
</dbReference>
<organism evidence="1 2">
    <name type="scientific">Camellia sinensis</name>
    <name type="common">Tea plant</name>
    <name type="synonym">Thea sinensis</name>
    <dbReference type="NCBI Taxonomy" id="4442"/>
    <lineage>
        <taxon>Eukaryota</taxon>
        <taxon>Viridiplantae</taxon>
        <taxon>Streptophyta</taxon>
        <taxon>Embryophyta</taxon>
        <taxon>Tracheophyta</taxon>
        <taxon>Spermatophyta</taxon>
        <taxon>Magnoliopsida</taxon>
        <taxon>eudicotyledons</taxon>
        <taxon>Gunneridae</taxon>
        <taxon>Pentapetalae</taxon>
        <taxon>asterids</taxon>
        <taxon>Ericales</taxon>
        <taxon>Theaceae</taxon>
        <taxon>Camellia</taxon>
    </lineage>
</organism>
<reference evidence="1 2" key="2">
    <citation type="submission" date="2020-07" db="EMBL/GenBank/DDBJ databases">
        <title>Genome assembly of wild tea tree DASZ reveals pedigree and selection history of tea varieties.</title>
        <authorList>
            <person name="Zhang W."/>
        </authorList>
    </citation>
    <scope>NUCLEOTIDE SEQUENCE [LARGE SCALE GENOMIC DNA]</scope>
    <source>
        <strain evidence="2">cv. G240</strain>
        <tissue evidence="1">Leaf</tissue>
    </source>
</reference>
<protein>
    <recommendedName>
        <fullName evidence="3">Isopenicillin N synthase-like Fe(2+) 2OG dioxygenase domain-containing protein</fullName>
    </recommendedName>
</protein>
<dbReference type="EMBL" id="JACBKZ010000011">
    <property type="protein sequence ID" value="KAF5939707.1"/>
    <property type="molecule type" value="Genomic_DNA"/>
</dbReference>
<gene>
    <name evidence="1" type="ORF">HYC85_023966</name>
</gene>
<evidence type="ECO:0000313" key="2">
    <source>
        <dbReference type="Proteomes" id="UP000593564"/>
    </source>
</evidence>
<dbReference type="Proteomes" id="UP000593564">
    <property type="component" value="Unassembled WGS sequence"/>
</dbReference>